<dbReference type="Proteomes" id="UP001062846">
    <property type="component" value="Chromosome 3"/>
</dbReference>
<organism evidence="1 2">
    <name type="scientific">Rhododendron molle</name>
    <name type="common">Chinese azalea</name>
    <name type="synonym">Azalea mollis</name>
    <dbReference type="NCBI Taxonomy" id="49168"/>
    <lineage>
        <taxon>Eukaryota</taxon>
        <taxon>Viridiplantae</taxon>
        <taxon>Streptophyta</taxon>
        <taxon>Embryophyta</taxon>
        <taxon>Tracheophyta</taxon>
        <taxon>Spermatophyta</taxon>
        <taxon>Magnoliopsida</taxon>
        <taxon>eudicotyledons</taxon>
        <taxon>Gunneridae</taxon>
        <taxon>Pentapetalae</taxon>
        <taxon>asterids</taxon>
        <taxon>Ericales</taxon>
        <taxon>Ericaceae</taxon>
        <taxon>Ericoideae</taxon>
        <taxon>Rhodoreae</taxon>
        <taxon>Rhododendron</taxon>
    </lineage>
</organism>
<protein>
    <submittedName>
        <fullName evidence="1">Uncharacterized protein</fullName>
    </submittedName>
</protein>
<evidence type="ECO:0000313" key="1">
    <source>
        <dbReference type="EMBL" id="KAI8562188.1"/>
    </source>
</evidence>
<evidence type="ECO:0000313" key="2">
    <source>
        <dbReference type="Proteomes" id="UP001062846"/>
    </source>
</evidence>
<dbReference type="EMBL" id="CM046390">
    <property type="protein sequence ID" value="KAI8562188.1"/>
    <property type="molecule type" value="Genomic_DNA"/>
</dbReference>
<name>A0ACC0P917_RHOML</name>
<keyword evidence="2" id="KW-1185">Reference proteome</keyword>
<sequence length="101" mass="11421">MADEGEYSDGWDEAPRATVGFKPEEITAIMNDFAEPETLAPTSLYLGGTKYTVIDPRRSRGCHKRKEELNQCMFVFSSLVFGSLPFCLIDQITVYLWAFLS</sequence>
<accession>A0ACC0P917</accession>
<comment type="caution">
    <text evidence="1">The sequence shown here is derived from an EMBL/GenBank/DDBJ whole genome shotgun (WGS) entry which is preliminary data.</text>
</comment>
<gene>
    <name evidence="1" type="ORF">RHMOL_Rhmol03G0015300</name>
</gene>
<proteinExistence type="predicted"/>
<reference evidence="1" key="1">
    <citation type="submission" date="2022-02" db="EMBL/GenBank/DDBJ databases">
        <title>Plant Genome Project.</title>
        <authorList>
            <person name="Zhang R.-G."/>
        </authorList>
    </citation>
    <scope>NUCLEOTIDE SEQUENCE</scope>
    <source>
        <strain evidence="1">AT1</strain>
    </source>
</reference>